<reference evidence="1 2" key="1">
    <citation type="submission" date="2021-12" db="EMBL/GenBank/DDBJ databases">
        <title>Discovery of the Pendulisporaceae a myxobacterial family with distinct sporulation behavior and unique specialized metabolism.</title>
        <authorList>
            <person name="Garcia R."/>
            <person name="Popoff A."/>
            <person name="Bader C.D."/>
            <person name="Loehr J."/>
            <person name="Walesch S."/>
            <person name="Walt C."/>
            <person name="Boldt J."/>
            <person name="Bunk B."/>
            <person name="Haeckl F.J.F.P.J."/>
            <person name="Gunesch A.P."/>
            <person name="Birkelbach J."/>
            <person name="Nuebel U."/>
            <person name="Pietschmann T."/>
            <person name="Bach T."/>
            <person name="Mueller R."/>
        </authorList>
    </citation>
    <scope>NUCLEOTIDE SEQUENCE [LARGE SCALE GENOMIC DNA]</scope>
    <source>
        <strain evidence="1 2">MSr11954</strain>
    </source>
</reference>
<dbReference type="RefSeq" id="WP_394821240.1">
    <property type="nucleotide sequence ID" value="NZ_CP089984.1"/>
</dbReference>
<dbReference type="Proteomes" id="UP001370348">
    <property type="component" value="Chromosome"/>
</dbReference>
<dbReference type="InterPro" id="IPR002918">
    <property type="entry name" value="Lipase_EstA/Esterase_EstB"/>
</dbReference>
<evidence type="ECO:0000313" key="1">
    <source>
        <dbReference type="EMBL" id="WXB11620.1"/>
    </source>
</evidence>
<dbReference type="PANTHER" id="PTHR32015:SF1">
    <property type="entry name" value="LIPASE"/>
    <property type="match status" value="1"/>
</dbReference>
<gene>
    <name evidence="1" type="ORF">LZC94_27625</name>
</gene>
<evidence type="ECO:0000313" key="2">
    <source>
        <dbReference type="Proteomes" id="UP001370348"/>
    </source>
</evidence>
<dbReference type="GO" id="GO:0016787">
    <property type="term" value="F:hydrolase activity"/>
    <property type="evidence" value="ECO:0007669"/>
    <property type="project" value="UniProtKB-KW"/>
</dbReference>
<dbReference type="InterPro" id="IPR029058">
    <property type="entry name" value="AB_hydrolase_fold"/>
</dbReference>
<accession>A0ABZ2LMQ9</accession>
<proteinExistence type="predicted"/>
<organism evidence="1 2">
    <name type="scientific">Pendulispora albinea</name>
    <dbReference type="NCBI Taxonomy" id="2741071"/>
    <lineage>
        <taxon>Bacteria</taxon>
        <taxon>Pseudomonadati</taxon>
        <taxon>Myxococcota</taxon>
        <taxon>Myxococcia</taxon>
        <taxon>Myxococcales</taxon>
        <taxon>Sorangiineae</taxon>
        <taxon>Pendulisporaceae</taxon>
        <taxon>Pendulispora</taxon>
    </lineage>
</organism>
<name>A0ABZ2LMQ9_9BACT</name>
<dbReference type="PANTHER" id="PTHR32015">
    <property type="entry name" value="FASTING INDUCED LIPASE"/>
    <property type="match status" value="1"/>
</dbReference>
<keyword evidence="1" id="KW-0378">Hydrolase</keyword>
<dbReference type="EMBL" id="CP089984">
    <property type="protein sequence ID" value="WXB11620.1"/>
    <property type="molecule type" value="Genomic_DNA"/>
</dbReference>
<dbReference type="Pfam" id="PF01674">
    <property type="entry name" value="Lipase_2"/>
    <property type="match status" value="1"/>
</dbReference>
<keyword evidence="2" id="KW-1185">Reference proteome</keyword>
<protein>
    <submittedName>
        <fullName evidence="1">Alpha/beta fold hydrolase</fullName>
    </submittedName>
</protein>
<dbReference type="Gene3D" id="3.40.50.1820">
    <property type="entry name" value="alpha/beta hydrolase"/>
    <property type="match status" value="1"/>
</dbReference>
<sequence length="317" mass="34218">MKNPILQLNPLETMGKGFSPLARFQQACLESFLAPDALPPGAHDPFAEPVTLRKPPRGTNPVILLHGTWANRYNTWKALSLELSNAGFSVSAINYGDGGQLPKFVKGYGDIRRSAKELARFVDEVLRKTGASKVDLVGHAQGGGVMPRWYIKYLGGKDRVGKLIGLAPSNHGTTTVSMGTLANMMTTFLGLQSLSTQGINLTSGKAAIQQSKESPENINPELDRDGDTEPGITYVVLATALDEVLTPWRQSYLKGGFGSEVTNVALQDFRGFEFDLTEHLGITNHPVAIEVVKRALTGQSIDPKDVNIGPLPPMVTP</sequence>
<dbReference type="SUPFAM" id="SSF53474">
    <property type="entry name" value="alpha/beta-Hydrolases"/>
    <property type="match status" value="1"/>
</dbReference>